<feature type="signal peptide" evidence="1">
    <location>
        <begin position="1"/>
        <end position="20"/>
    </location>
</feature>
<protein>
    <recommendedName>
        <fullName evidence="4">CVNH domain-containing protein</fullName>
    </recommendedName>
</protein>
<evidence type="ECO:0000313" key="3">
    <source>
        <dbReference type="Proteomes" id="UP000192906"/>
    </source>
</evidence>
<reference evidence="3" key="1">
    <citation type="submission" date="2017-04" db="EMBL/GenBank/DDBJ databases">
        <authorList>
            <person name="Varghese N."/>
            <person name="Submissions S."/>
        </authorList>
    </citation>
    <scope>NUCLEOTIDE SEQUENCE [LARGE SCALE GENOMIC DNA]</scope>
    <source>
        <strain evidence="3">K3S</strain>
    </source>
</reference>
<accession>A0A1X7CDT4</accession>
<organism evidence="2 3">
    <name type="scientific">Desulfovibrio gilichinskyi</name>
    <dbReference type="NCBI Taxonomy" id="1519643"/>
    <lineage>
        <taxon>Bacteria</taxon>
        <taxon>Pseudomonadati</taxon>
        <taxon>Thermodesulfobacteriota</taxon>
        <taxon>Desulfovibrionia</taxon>
        <taxon>Desulfovibrionales</taxon>
        <taxon>Desulfovibrionaceae</taxon>
        <taxon>Desulfovibrio</taxon>
    </lineage>
</organism>
<sequence length="107" mass="11949">MRKHRKYIFLFFIISIMTIAATCACAETHTYKDKSGASCTEQRVDYGAATVICSDVNGDILANWVCEYELEYSCRNTLTGQVQKGGFDPLSDSLCTHLCGFSKEDLK</sequence>
<dbReference type="AlphaFoldDB" id="A0A1X7CDT4"/>
<evidence type="ECO:0000313" key="2">
    <source>
        <dbReference type="EMBL" id="SME94965.1"/>
    </source>
</evidence>
<dbReference type="RefSeq" id="WP_085098454.1">
    <property type="nucleotide sequence ID" value="NZ_FWZU01000001.1"/>
</dbReference>
<dbReference type="Proteomes" id="UP000192906">
    <property type="component" value="Unassembled WGS sequence"/>
</dbReference>
<dbReference type="PROSITE" id="PS51257">
    <property type="entry name" value="PROKAR_LIPOPROTEIN"/>
    <property type="match status" value="1"/>
</dbReference>
<feature type="chain" id="PRO_5012733483" description="CVNH domain-containing protein" evidence="1">
    <location>
        <begin position="21"/>
        <end position="107"/>
    </location>
</feature>
<gene>
    <name evidence="2" type="ORF">SAMN06295933_0747</name>
</gene>
<keyword evidence="3" id="KW-1185">Reference proteome</keyword>
<evidence type="ECO:0008006" key="4">
    <source>
        <dbReference type="Google" id="ProtNLM"/>
    </source>
</evidence>
<proteinExistence type="predicted"/>
<evidence type="ECO:0000256" key="1">
    <source>
        <dbReference type="SAM" id="SignalP"/>
    </source>
</evidence>
<keyword evidence="1" id="KW-0732">Signal</keyword>
<name>A0A1X7CDT4_9BACT</name>
<dbReference type="OrthoDB" id="5458453at2"/>
<dbReference type="EMBL" id="FWZU01000001">
    <property type="protein sequence ID" value="SME94965.1"/>
    <property type="molecule type" value="Genomic_DNA"/>
</dbReference>